<proteinExistence type="predicted"/>
<dbReference type="Proteomes" id="UP000254079">
    <property type="component" value="Unassembled WGS sequence"/>
</dbReference>
<dbReference type="InterPro" id="IPR005467">
    <property type="entry name" value="His_kinase_dom"/>
</dbReference>
<dbReference type="InterPro" id="IPR036890">
    <property type="entry name" value="HATPase_C_sf"/>
</dbReference>
<name>A0A376TPQ0_ECOLX</name>
<dbReference type="Pfam" id="PF02518">
    <property type="entry name" value="HATPase_c"/>
    <property type="match status" value="1"/>
</dbReference>
<dbReference type="InterPro" id="IPR004358">
    <property type="entry name" value="Sig_transdc_His_kin-like_C"/>
</dbReference>
<dbReference type="SMART" id="SM00387">
    <property type="entry name" value="HATPase_c"/>
    <property type="match status" value="1"/>
</dbReference>
<keyword evidence="5" id="KW-0808">Transferase</keyword>
<protein>
    <recommendedName>
        <fullName evidence="2">histidine kinase</fullName>
        <ecNumber evidence="2">2.7.13.3</ecNumber>
    </recommendedName>
</protein>
<gene>
    <name evidence="5" type="primary">dcuS_3</name>
    <name evidence="6" type="synonym">dcuS_1</name>
    <name evidence="6" type="ORF">NCTC8622_01916</name>
    <name evidence="5" type="ORF">NCTC8985_03828</name>
</gene>
<evidence type="ECO:0000256" key="1">
    <source>
        <dbReference type="ARBA" id="ARBA00000085"/>
    </source>
</evidence>
<evidence type="ECO:0000313" key="5">
    <source>
        <dbReference type="EMBL" id="STI78499.1"/>
    </source>
</evidence>
<evidence type="ECO:0000256" key="2">
    <source>
        <dbReference type="ARBA" id="ARBA00012438"/>
    </source>
</evidence>
<accession>A0A376TPQ0</accession>
<organism evidence="5 8">
    <name type="scientific">Escherichia coli</name>
    <dbReference type="NCBI Taxonomy" id="562"/>
    <lineage>
        <taxon>Bacteria</taxon>
        <taxon>Pseudomonadati</taxon>
        <taxon>Pseudomonadota</taxon>
        <taxon>Gammaproteobacteria</taxon>
        <taxon>Enterobacterales</taxon>
        <taxon>Enterobacteriaceae</taxon>
        <taxon>Escherichia</taxon>
    </lineage>
</organism>
<comment type="catalytic activity">
    <reaction evidence="1">
        <text>ATP + protein L-histidine = ADP + protein N-phospho-L-histidine.</text>
        <dbReference type="EC" id="2.7.13.3"/>
    </reaction>
</comment>
<dbReference type="GO" id="GO:0000155">
    <property type="term" value="F:phosphorelay sensor kinase activity"/>
    <property type="evidence" value="ECO:0007669"/>
    <property type="project" value="TreeGrafter"/>
</dbReference>
<dbReference type="EMBL" id="UGCP01000002">
    <property type="protein sequence ID" value="STI82909.1"/>
    <property type="molecule type" value="Genomic_DNA"/>
</dbReference>
<dbReference type="Gene3D" id="3.30.565.10">
    <property type="entry name" value="Histidine kinase-like ATPase, C-terminal domain"/>
    <property type="match status" value="1"/>
</dbReference>
<dbReference type="PANTHER" id="PTHR43547">
    <property type="entry name" value="TWO-COMPONENT HISTIDINE KINASE"/>
    <property type="match status" value="1"/>
</dbReference>
<feature type="domain" description="Histidine kinase" evidence="4">
    <location>
        <begin position="1"/>
        <end position="100"/>
    </location>
</feature>
<keyword evidence="5" id="KW-0418">Kinase</keyword>
<dbReference type="PANTHER" id="PTHR43547:SF10">
    <property type="entry name" value="SENSOR HISTIDINE KINASE DCUS"/>
    <property type="match status" value="1"/>
</dbReference>
<dbReference type="CDD" id="cd16915">
    <property type="entry name" value="HATPase_DpiB-CitA-like"/>
    <property type="match status" value="1"/>
</dbReference>
<keyword evidence="3" id="KW-0597">Phosphoprotein</keyword>
<dbReference type="SUPFAM" id="SSF55874">
    <property type="entry name" value="ATPase domain of HSP90 chaperone/DNA topoisomerase II/histidine kinase"/>
    <property type="match status" value="1"/>
</dbReference>
<dbReference type="PROSITE" id="PS50109">
    <property type="entry name" value="HIS_KIN"/>
    <property type="match status" value="1"/>
</dbReference>
<evidence type="ECO:0000313" key="7">
    <source>
        <dbReference type="Proteomes" id="UP000254079"/>
    </source>
</evidence>
<evidence type="ECO:0000313" key="6">
    <source>
        <dbReference type="EMBL" id="STI82909.1"/>
    </source>
</evidence>
<dbReference type="EMBL" id="UGCO01000001">
    <property type="protein sequence ID" value="STI78499.1"/>
    <property type="molecule type" value="Genomic_DNA"/>
</dbReference>
<evidence type="ECO:0000259" key="4">
    <source>
        <dbReference type="PROSITE" id="PS50109"/>
    </source>
</evidence>
<evidence type="ECO:0000313" key="8">
    <source>
        <dbReference type="Proteomes" id="UP000254405"/>
    </source>
</evidence>
<dbReference type="PRINTS" id="PR00344">
    <property type="entry name" value="BCTRLSENSOR"/>
</dbReference>
<dbReference type="Proteomes" id="UP000254405">
    <property type="component" value="Unassembled WGS sequence"/>
</dbReference>
<reference evidence="7 8" key="1">
    <citation type="submission" date="2018-06" db="EMBL/GenBank/DDBJ databases">
        <authorList>
            <consortium name="Pathogen Informatics"/>
            <person name="Doyle S."/>
        </authorList>
    </citation>
    <scope>NUCLEOTIDE SEQUENCE [LARGE SCALE GENOMIC DNA]</scope>
    <source>
        <strain evidence="6 7">NCTC8622</strain>
        <strain evidence="5 8">NCTC8985</strain>
    </source>
</reference>
<dbReference type="AlphaFoldDB" id="A0A376TPQ0"/>
<dbReference type="InterPro" id="IPR003594">
    <property type="entry name" value="HATPase_dom"/>
</dbReference>
<dbReference type="EC" id="2.7.13.3" evidence="2"/>
<sequence length="105" mass="11351">MGNLIENALEALGPEPGGEISVTLHYRHGWLHCEVNDDGPGIAPDKIDHIFDKGVSTKGSERGVGLALVKQQVENLGGSIAVESEPGIFTQFFVQIPWDGERSNR</sequence>
<evidence type="ECO:0000256" key="3">
    <source>
        <dbReference type="ARBA" id="ARBA00022553"/>
    </source>
</evidence>